<dbReference type="VEuPathDB" id="PiroplasmaDB:BEWA_054360"/>
<proteinExistence type="predicted"/>
<evidence type="ECO:0000313" key="2">
    <source>
        <dbReference type="Proteomes" id="UP000031512"/>
    </source>
</evidence>
<dbReference type="KEGG" id="beq:BEWA_054360"/>
<dbReference type="RefSeq" id="XP_004832832.1">
    <property type="nucleotide sequence ID" value="XM_004832775.1"/>
</dbReference>
<dbReference type="GeneID" id="15802987"/>
<organism evidence="1 2">
    <name type="scientific">Theileria equi strain WA</name>
    <dbReference type="NCBI Taxonomy" id="1537102"/>
    <lineage>
        <taxon>Eukaryota</taxon>
        <taxon>Sar</taxon>
        <taxon>Alveolata</taxon>
        <taxon>Apicomplexa</taxon>
        <taxon>Aconoidasida</taxon>
        <taxon>Piroplasmida</taxon>
        <taxon>Theileriidae</taxon>
        <taxon>Theileria</taxon>
    </lineage>
</organism>
<dbReference type="EMBL" id="ACOU01000003">
    <property type="protein sequence ID" value="EKX73380.1"/>
    <property type="molecule type" value="Genomic_DNA"/>
</dbReference>
<sequence>MRGRHLLEYKKVLSMPNVNSGVDLTATGEVYKIISANKWAHGTVVDLMRLSSDKVRCEWKDNGNVRGKDGKREPKIVSEGKIGQFTHNLDKGNGNPVDTCQSVLNLSQFDVKSATGGRPVMSPSGALLEKEETTPSLGLVGTSNKLHWYTTVDEAIGVTEDALEANGAEQPASQYVGTGGYRHQPKWRTLTSINEGVNDASMDTNIAQTSAGGGRRRNDQHSVDSCTLKASSETPNHTTVCSSEITHTSKNTRYTPDFADFMLKNDPLVTPGSRISSIRSQIYNLPLPRLQVWLNSIDLNSIIRLLKRYLNGDADSDKVMKTLSIIDAKLDIDSKTACNAVSKIMKIQYKAIKKFKNVSILHEPLYRRSIQAIEMHAKWVKVDIFFEMVETMLRIWVFSISDGSIEKIMQMHNSEGSTLKELCMPLLDFIECKIFNASTDSIESIIRVISLLSNHLDRDVLGNIHDIAFSKIKELSTRFSRRQTVQLLTLMLSIDSNLERPFLSLCRSLLTPRGKRSVVVDGKELALILKCLSLSASVDFYTSNTVLGFIELNEDTPLPDEVLKSIAIFLLRTFGIKPLSKDSIQLMRGWEKVTGPIEDLKVGKSIDSDFRSNVIKMAMYLKKSGDAVVETLTNPSWIKENCIVPTLKLDYLKILMDPQSPRDI</sequence>
<protein>
    <submittedName>
        <fullName evidence="1">Uncharacterized protein</fullName>
    </submittedName>
</protein>
<gene>
    <name evidence="1" type="ORF">BEWA_054360</name>
</gene>
<keyword evidence="2" id="KW-1185">Reference proteome</keyword>
<accession>L1LDQ6</accession>
<evidence type="ECO:0000313" key="1">
    <source>
        <dbReference type="EMBL" id="EKX73380.1"/>
    </source>
</evidence>
<dbReference type="Proteomes" id="UP000031512">
    <property type="component" value="Unassembled WGS sequence"/>
</dbReference>
<dbReference type="AlphaFoldDB" id="L1LDQ6"/>
<name>L1LDQ6_THEEQ</name>
<dbReference type="eggNOG" id="ENOG502TN13">
    <property type="taxonomic scope" value="Eukaryota"/>
</dbReference>
<dbReference type="OrthoDB" id="365908at2759"/>
<reference evidence="1 2" key="1">
    <citation type="journal article" date="2012" name="BMC Genomics">
        <title>Comparative genomic analysis and phylogenetic position of Theileria equi.</title>
        <authorList>
            <person name="Kappmeyer L.S."/>
            <person name="Thiagarajan M."/>
            <person name="Herndon D.R."/>
            <person name="Ramsay J.D."/>
            <person name="Caler E."/>
            <person name="Djikeng A."/>
            <person name="Gillespie J.J."/>
            <person name="Lau A.O."/>
            <person name="Roalson E.H."/>
            <person name="Silva J.C."/>
            <person name="Silva M.G."/>
            <person name="Suarez C.E."/>
            <person name="Ueti M.W."/>
            <person name="Nene V.M."/>
            <person name="Mealey R.H."/>
            <person name="Knowles D.P."/>
            <person name="Brayton K.A."/>
        </authorList>
    </citation>
    <scope>NUCLEOTIDE SEQUENCE [LARGE SCALE GENOMIC DNA]</scope>
    <source>
        <strain evidence="1 2">WA</strain>
    </source>
</reference>
<comment type="caution">
    <text evidence="1">The sequence shown here is derived from an EMBL/GenBank/DDBJ whole genome shotgun (WGS) entry which is preliminary data.</text>
</comment>